<protein>
    <submittedName>
        <fullName evidence="1">Uncharacterized protein</fullName>
    </submittedName>
</protein>
<gene>
    <name evidence="1" type="ORF">MNBD_BACTEROID02-810</name>
</gene>
<name>A0A3B0RA56_9ZZZZ</name>
<dbReference type="EMBL" id="UOEB01000253">
    <property type="protein sequence ID" value="VAV85896.1"/>
    <property type="molecule type" value="Genomic_DNA"/>
</dbReference>
<organism evidence="1">
    <name type="scientific">hydrothermal vent metagenome</name>
    <dbReference type="NCBI Taxonomy" id="652676"/>
    <lineage>
        <taxon>unclassified sequences</taxon>
        <taxon>metagenomes</taxon>
        <taxon>ecological metagenomes</taxon>
    </lineage>
</organism>
<evidence type="ECO:0000313" key="1">
    <source>
        <dbReference type="EMBL" id="VAV85896.1"/>
    </source>
</evidence>
<dbReference type="AlphaFoldDB" id="A0A3B0RA56"/>
<proteinExistence type="predicted"/>
<sequence>MKKFVFLFTLLVSSSVISQNDVKIDSVFQFYFKVIEIELGKDNLIKYPNLSEEIDLGNGEIGIINKYNHEAIRFFEKISRIKATKKNIGISLVSVVNEEVLYKWKKWYSTNKHKIIWNKRKQKPKISFWNKIL</sequence>
<accession>A0A3B0RA56</accession>
<reference evidence="1" key="1">
    <citation type="submission" date="2018-06" db="EMBL/GenBank/DDBJ databases">
        <authorList>
            <person name="Zhirakovskaya E."/>
        </authorList>
    </citation>
    <scope>NUCLEOTIDE SEQUENCE</scope>
</reference>